<evidence type="ECO:0000313" key="1">
    <source>
        <dbReference type="EMBL" id="KAG2303258.1"/>
    </source>
</evidence>
<keyword evidence="2" id="KW-1185">Reference proteome</keyword>
<accession>A0A8X7SBQ6</accession>
<evidence type="ECO:0000313" key="2">
    <source>
        <dbReference type="Proteomes" id="UP000886595"/>
    </source>
</evidence>
<protein>
    <submittedName>
        <fullName evidence="1">Uncharacterized protein</fullName>
    </submittedName>
</protein>
<proteinExistence type="predicted"/>
<reference evidence="1 2" key="1">
    <citation type="submission" date="2020-02" db="EMBL/GenBank/DDBJ databases">
        <authorList>
            <person name="Ma Q."/>
            <person name="Huang Y."/>
            <person name="Song X."/>
            <person name="Pei D."/>
        </authorList>
    </citation>
    <scope>NUCLEOTIDE SEQUENCE [LARGE SCALE GENOMIC DNA]</scope>
    <source>
        <strain evidence="1">Sxm20200214</strain>
        <tissue evidence="1">Leaf</tissue>
    </source>
</reference>
<name>A0A8X7SBQ6_BRACI</name>
<comment type="caution">
    <text evidence="1">The sequence shown here is derived from an EMBL/GenBank/DDBJ whole genome shotgun (WGS) entry which is preliminary data.</text>
</comment>
<sequence>MDDSSCDNTPSFRKNLSSRIEQRMLGDEVIVELPIFRCRCLSFPLHQDLSCSSVLAFNCLGFQNCLRFFGDAKIKPRQLVSNQADAVNNAKGIVEAW</sequence>
<gene>
    <name evidence="1" type="ORF">Bca52824_031909</name>
</gene>
<dbReference type="AlphaFoldDB" id="A0A8X7SBQ6"/>
<dbReference type="EMBL" id="JAAMPC010000007">
    <property type="protein sequence ID" value="KAG2303258.1"/>
    <property type="molecule type" value="Genomic_DNA"/>
</dbReference>
<dbReference type="Proteomes" id="UP000886595">
    <property type="component" value="Unassembled WGS sequence"/>
</dbReference>
<organism evidence="1 2">
    <name type="scientific">Brassica carinata</name>
    <name type="common">Ethiopian mustard</name>
    <name type="synonym">Abyssinian cabbage</name>
    <dbReference type="NCBI Taxonomy" id="52824"/>
    <lineage>
        <taxon>Eukaryota</taxon>
        <taxon>Viridiplantae</taxon>
        <taxon>Streptophyta</taxon>
        <taxon>Embryophyta</taxon>
        <taxon>Tracheophyta</taxon>
        <taxon>Spermatophyta</taxon>
        <taxon>Magnoliopsida</taxon>
        <taxon>eudicotyledons</taxon>
        <taxon>Gunneridae</taxon>
        <taxon>Pentapetalae</taxon>
        <taxon>rosids</taxon>
        <taxon>malvids</taxon>
        <taxon>Brassicales</taxon>
        <taxon>Brassicaceae</taxon>
        <taxon>Brassiceae</taxon>
        <taxon>Brassica</taxon>
    </lineage>
</organism>